<sequence length="139" mass="15360">MNVFLIIAGTLSAVVATLHLGCIYFGGSWYRFFGAGEQMALLSEQGSIQPTLITSVIVLILSTWSLYAFSAAGVIFKLPFIRLALVLITFIYLARGVAGFFLINNPMGRSPEFWVWSSIICLFFGIVHFVGLKQQWASL</sequence>
<dbReference type="AlphaFoldDB" id="A0A0F9NIY4"/>
<gene>
    <name evidence="2" type="ORF">LCGC14_0961810</name>
</gene>
<feature type="transmembrane region" description="Helical" evidence="1">
    <location>
        <begin position="52"/>
        <end position="76"/>
    </location>
</feature>
<protein>
    <submittedName>
        <fullName evidence="2">Uncharacterized protein</fullName>
    </submittedName>
</protein>
<feature type="transmembrane region" description="Helical" evidence="1">
    <location>
        <begin position="113"/>
        <end position="132"/>
    </location>
</feature>
<proteinExistence type="predicted"/>
<evidence type="ECO:0000256" key="1">
    <source>
        <dbReference type="SAM" id="Phobius"/>
    </source>
</evidence>
<organism evidence="2">
    <name type="scientific">marine sediment metagenome</name>
    <dbReference type="NCBI Taxonomy" id="412755"/>
    <lineage>
        <taxon>unclassified sequences</taxon>
        <taxon>metagenomes</taxon>
        <taxon>ecological metagenomes</taxon>
    </lineage>
</organism>
<comment type="caution">
    <text evidence="2">The sequence shown here is derived from an EMBL/GenBank/DDBJ whole genome shotgun (WGS) entry which is preliminary data.</text>
</comment>
<name>A0A0F9NIY4_9ZZZZ</name>
<keyword evidence="1" id="KW-0472">Membrane</keyword>
<evidence type="ECO:0000313" key="2">
    <source>
        <dbReference type="EMBL" id="KKN17834.1"/>
    </source>
</evidence>
<feature type="transmembrane region" description="Helical" evidence="1">
    <location>
        <begin position="83"/>
        <end position="101"/>
    </location>
</feature>
<dbReference type="EMBL" id="LAZR01003485">
    <property type="protein sequence ID" value="KKN17834.1"/>
    <property type="molecule type" value="Genomic_DNA"/>
</dbReference>
<keyword evidence="1" id="KW-1133">Transmembrane helix</keyword>
<feature type="transmembrane region" description="Helical" evidence="1">
    <location>
        <begin position="7"/>
        <end position="32"/>
    </location>
</feature>
<accession>A0A0F9NIY4</accession>
<keyword evidence="1" id="KW-0812">Transmembrane</keyword>
<reference evidence="2" key="1">
    <citation type="journal article" date="2015" name="Nature">
        <title>Complex archaea that bridge the gap between prokaryotes and eukaryotes.</title>
        <authorList>
            <person name="Spang A."/>
            <person name="Saw J.H."/>
            <person name="Jorgensen S.L."/>
            <person name="Zaremba-Niedzwiedzka K."/>
            <person name="Martijn J."/>
            <person name="Lind A.E."/>
            <person name="van Eijk R."/>
            <person name="Schleper C."/>
            <person name="Guy L."/>
            <person name="Ettema T.J."/>
        </authorList>
    </citation>
    <scope>NUCLEOTIDE SEQUENCE</scope>
</reference>